<feature type="chain" id="PRO_5036167355" description="Secreted protein" evidence="1">
    <location>
        <begin position="27"/>
        <end position="79"/>
    </location>
</feature>
<dbReference type="Proteomes" id="UP000460718">
    <property type="component" value="Unassembled WGS sequence"/>
</dbReference>
<dbReference type="Proteomes" id="UP000433483">
    <property type="component" value="Unassembled WGS sequence"/>
</dbReference>
<dbReference type="EMBL" id="QXGB01000623">
    <property type="protein sequence ID" value="KAE9208858.1"/>
    <property type="molecule type" value="Genomic_DNA"/>
</dbReference>
<evidence type="ECO:0000313" key="3">
    <source>
        <dbReference type="EMBL" id="KAE9007827.1"/>
    </source>
</evidence>
<dbReference type="Proteomes" id="UP000429523">
    <property type="component" value="Unassembled WGS sequence"/>
</dbReference>
<evidence type="ECO:0000313" key="14">
    <source>
        <dbReference type="Proteomes" id="UP000440367"/>
    </source>
</evidence>
<dbReference type="Proteomes" id="UP000440367">
    <property type="component" value="Unassembled WGS sequence"/>
</dbReference>
<dbReference type="EMBL" id="QXFZ01000717">
    <property type="protein sequence ID" value="KAE9107062.1"/>
    <property type="molecule type" value="Genomic_DNA"/>
</dbReference>
<evidence type="ECO:0000313" key="2">
    <source>
        <dbReference type="EMBL" id="KAE8936855.1"/>
    </source>
</evidence>
<evidence type="ECO:0000313" key="17">
    <source>
        <dbReference type="Proteomes" id="UP000460718"/>
    </source>
</evidence>
<evidence type="ECO:0000313" key="13">
    <source>
        <dbReference type="Proteomes" id="UP000437068"/>
    </source>
</evidence>
<evidence type="ECO:0008006" key="20">
    <source>
        <dbReference type="Google" id="ProtNLM"/>
    </source>
</evidence>
<dbReference type="EMBL" id="QXGC01000293">
    <property type="protein sequence ID" value="KAE9241548.1"/>
    <property type="molecule type" value="Genomic_DNA"/>
</dbReference>
<dbReference type="EMBL" id="QXGD01000685">
    <property type="protein sequence ID" value="KAE9228550.1"/>
    <property type="molecule type" value="Genomic_DNA"/>
</dbReference>
<evidence type="ECO:0000313" key="4">
    <source>
        <dbReference type="EMBL" id="KAE9101628.1"/>
    </source>
</evidence>
<accession>A0A6A4DED1</accession>
<dbReference type="AlphaFoldDB" id="A0A6A4DED1"/>
<organism evidence="10 13">
    <name type="scientific">Phytophthora fragariae</name>
    <dbReference type="NCBI Taxonomy" id="53985"/>
    <lineage>
        <taxon>Eukaryota</taxon>
        <taxon>Sar</taxon>
        <taxon>Stramenopiles</taxon>
        <taxon>Oomycota</taxon>
        <taxon>Peronosporomycetes</taxon>
        <taxon>Peronosporales</taxon>
        <taxon>Peronosporaceae</taxon>
        <taxon>Phytophthora</taxon>
    </lineage>
</organism>
<evidence type="ECO:0000313" key="11">
    <source>
        <dbReference type="Proteomes" id="UP000429523"/>
    </source>
</evidence>
<evidence type="ECO:0000256" key="1">
    <source>
        <dbReference type="SAM" id="SignalP"/>
    </source>
</evidence>
<feature type="signal peptide" evidence="1">
    <location>
        <begin position="1"/>
        <end position="26"/>
    </location>
</feature>
<keyword evidence="12" id="KW-1185">Reference proteome</keyword>
<evidence type="ECO:0000313" key="9">
    <source>
        <dbReference type="EMBL" id="KAE9241548.1"/>
    </source>
</evidence>
<dbReference type="EMBL" id="QXGA01000998">
    <property type="protein sequence ID" value="KAE9132482.1"/>
    <property type="molecule type" value="Genomic_DNA"/>
</dbReference>
<evidence type="ECO:0000313" key="12">
    <source>
        <dbReference type="Proteomes" id="UP000433483"/>
    </source>
</evidence>
<evidence type="ECO:0000313" key="7">
    <source>
        <dbReference type="EMBL" id="KAE9208858.1"/>
    </source>
</evidence>
<gene>
    <name evidence="10" type="ORF">PF001_g12462</name>
    <name evidence="8" type="ORF">PF002_g13509</name>
    <name evidence="9" type="ORF">PF004_g7004</name>
    <name evidence="7" type="ORF">PF005_g12045</name>
    <name evidence="6" type="ORF">PF006_g15271</name>
    <name evidence="5" type="ORF">PF007_g13175</name>
    <name evidence="2" type="ORF">PF009_g13222</name>
    <name evidence="4" type="ORF">PF010_g14391</name>
    <name evidence="3" type="ORF">PF011_g10957</name>
</gene>
<dbReference type="Proteomes" id="UP000476176">
    <property type="component" value="Unassembled WGS sequence"/>
</dbReference>
<proteinExistence type="predicted"/>
<name>A0A6A4DED1_9STRA</name>
<dbReference type="EMBL" id="QXFX01000887">
    <property type="protein sequence ID" value="KAE9101628.1"/>
    <property type="molecule type" value="Genomic_DNA"/>
</dbReference>
<dbReference type="EMBL" id="QXFW01000593">
    <property type="protein sequence ID" value="KAE9007827.1"/>
    <property type="molecule type" value="Genomic_DNA"/>
</dbReference>
<keyword evidence="1" id="KW-0732">Signal</keyword>
<evidence type="ECO:0000313" key="18">
    <source>
        <dbReference type="Proteomes" id="UP000476176"/>
    </source>
</evidence>
<dbReference type="EMBL" id="QXGF01000683">
    <property type="protein sequence ID" value="KAE8936855.1"/>
    <property type="molecule type" value="Genomic_DNA"/>
</dbReference>
<evidence type="ECO:0000313" key="15">
    <source>
        <dbReference type="Proteomes" id="UP000440732"/>
    </source>
</evidence>
<reference evidence="11 12" key="1">
    <citation type="submission" date="2018-08" db="EMBL/GenBank/DDBJ databases">
        <title>Genomic investigation of the strawberry pathogen Phytophthora fragariae indicates pathogenicity is determined by transcriptional variation in three key races.</title>
        <authorList>
            <person name="Adams T.M."/>
            <person name="Armitage A.D."/>
            <person name="Sobczyk M.K."/>
            <person name="Bates H.J."/>
            <person name="Dunwell J.M."/>
            <person name="Nellist C.F."/>
            <person name="Harrison R.J."/>
        </authorList>
    </citation>
    <scope>NUCLEOTIDE SEQUENCE [LARGE SCALE GENOMIC DNA]</scope>
    <source>
        <strain evidence="10 13">A4</strain>
        <strain evidence="8 14">BC-1</strain>
        <strain evidence="9 18">BC-23</strain>
        <strain evidence="7 12">NOV-27</strain>
        <strain evidence="6 15">NOV-5</strain>
        <strain evidence="5 16">NOV-71</strain>
        <strain evidence="2 11">NOV-9</strain>
        <strain evidence="4 19">ONT-3</strain>
        <strain evidence="3 17">SCRP245</strain>
    </source>
</reference>
<dbReference type="EMBL" id="QXGE01000694">
    <property type="protein sequence ID" value="KAE9305724.1"/>
    <property type="molecule type" value="Genomic_DNA"/>
</dbReference>
<evidence type="ECO:0000313" key="6">
    <source>
        <dbReference type="EMBL" id="KAE9132482.1"/>
    </source>
</evidence>
<evidence type="ECO:0000313" key="5">
    <source>
        <dbReference type="EMBL" id="KAE9107062.1"/>
    </source>
</evidence>
<dbReference type="Proteomes" id="UP000488956">
    <property type="component" value="Unassembled WGS sequence"/>
</dbReference>
<sequence length="79" mass="8969">MWNSLFCLCGSPYLVLELLLCFYVGSMELDNLCMLFGAPPSTLSRSLRRAEDSFFKCSATTRQLGFRGRLPPAKPNWRS</sequence>
<dbReference type="Proteomes" id="UP000441208">
    <property type="component" value="Unassembled WGS sequence"/>
</dbReference>
<evidence type="ECO:0000313" key="10">
    <source>
        <dbReference type="EMBL" id="KAE9305724.1"/>
    </source>
</evidence>
<evidence type="ECO:0000313" key="8">
    <source>
        <dbReference type="EMBL" id="KAE9228550.1"/>
    </source>
</evidence>
<protein>
    <recommendedName>
        <fullName evidence="20">Secreted protein</fullName>
    </recommendedName>
</protein>
<evidence type="ECO:0000313" key="16">
    <source>
        <dbReference type="Proteomes" id="UP000441208"/>
    </source>
</evidence>
<evidence type="ECO:0000313" key="19">
    <source>
        <dbReference type="Proteomes" id="UP000488956"/>
    </source>
</evidence>
<dbReference type="Proteomes" id="UP000440732">
    <property type="component" value="Unassembled WGS sequence"/>
</dbReference>
<dbReference type="Proteomes" id="UP000437068">
    <property type="component" value="Unassembled WGS sequence"/>
</dbReference>
<comment type="caution">
    <text evidence="10">The sequence shown here is derived from an EMBL/GenBank/DDBJ whole genome shotgun (WGS) entry which is preliminary data.</text>
</comment>